<evidence type="ECO:0000256" key="1">
    <source>
        <dbReference type="SAM" id="MobiDB-lite"/>
    </source>
</evidence>
<feature type="region of interest" description="Disordered" evidence="1">
    <location>
        <begin position="80"/>
        <end position="125"/>
    </location>
</feature>
<comment type="caution">
    <text evidence="2">The sequence shown here is derived from an EMBL/GenBank/DDBJ whole genome shotgun (WGS) entry which is preliminary data.</text>
</comment>
<protein>
    <submittedName>
        <fullName evidence="2">Uncharacterized protein</fullName>
    </submittedName>
</protein>
<dbReference type="Proteomes" id="UP001501578">
    <property type="component" value="Unassembled WGS sequence"/>
</dbReference>
<dbReference type="EMBL" id="BAAAHQ010000004">
    <property type="protein sequence ID" value="GAA0916242.1"/>
    <property type="molecule type" value="Genomic_DNA"/>
</dbReference>
<organism evidence="2 3">
    <name type="scientific">Nonomuraea longicatena</name>
    <dbReference type="NCBI Taxonomy" id="83682"/>
    <lineage>
        <taxon>Bacteria</taxon>
        <taxon>Bacillati</taxon>
        <taxon>Actinomycetota</taxon>
        <taxon>Actinomycetes</taxon>
        <taxon>Streptosporangiales</taxon>
        <taxon>Streptosporangiaceae</taxon>
        <taxon>Nonomuraea</taxon>
    </lineage>
</organism>
<sequence>MFVRPSTTNPAARSLVTTLASTPASMPASVREPPVYGSPAIVQPRSFTSAGTPRNGVPSGAFAASSSALSKRLWTTQLSSPSRASIRAMAAPTSSRGETSPSLTARAWPTASRSSISSMSTAPLQPGVGDFFGSAIE</sequence>
<gene>
    <name evidence="2" type="ORF">GCM10009560_11260</name>
</gene>
<evidence type="ECO:0000313" key="3">
    <source>
        <dbReference type="Proteomes" id="UP001501578"/>
    </source>
</evidence>
<evidence type="ECO:0000313" key="2">
    <source>
        <dbReference type="EMBL" id="GAA0916242.1"/>
    </source>
</evidence>
<name>A0ABP3Z9A0_9ACTN</name>
<proteinExistence type="predicted"/>
<reference evidence="3" key="1">
    <citation type="journal article" date="2019" name="Int. J. Syst. Evol. Microbiol.">
        <title>The Global Catalogue of Microorganisms (GCM) 10K type strain sequencing project: providing services to taxonomists for standard genome sequencing and annotation.</title>
        <authorList>
            <consortium name="The Broad Institute Genomics Platform"/>
            <consortium name="The Broad Institute Genome Sequencing Center for Infectious Disease"/>
            <person name="Wu L."/>
            <person name="Ma J."/>
        </authorList>
    </citation>
    <scope>NUCLEOTIDE SEQUENCE [LARGE SCALE GENOMIC DNA]</scope>
    <source>
        <strain evidence="3">JCM 11136</strain>
    </source>
</reference>
<feature type="compositionally biased region" description="Polar residues" evidence="1">
    <location>
        <begin position="92"/>
        <end position="103"/>
    </location>
</feature>
<accession>A0ABP3Z9A0</accession>
<keyword evidence="3" id="KW-1185">Reference proteome</keyword>